<organism evidence="2 3">
    <name type="scientific">Penicillium daleae</name>
    <dbReference type="NCBI Taxonomy" id="63821"/>
    <lineage>
        <taxon>Eukaryota</taxon>
        <taxon>Fungi</taxon>
        <taxon>Dikarya</taxon>
        <taxon>Ascomycota</taxon>
        <taxon>Pezizomycotina</taxon>
        <taxon>Eurotiomycetes</taxon>
        <taxon>Eurotiomycetidae</taxon>
        <taxon>Eurotiales</taxon>
        <taxon>Aspergillaceae</taxon>
        <taxon>Penicillium</taxon>
    </lineage>
</organism>
<dbReference type="GeneID" id="81603567"/>
<evidence type="ECO:0000256" key="1">
    <source>
        <dbReference type="SAM" id="MobiDB-lite"/>
    </source>
</evidence>
<gene>
    <name evidence="2" type="ORF">N7458_009942</name>
</gene>
<reference evidence="2" key="2">
    <citation type="journal article" date="2023" name="IMA Fungus">
        <title>Comparative genomic study of the Penicillium genus elucidates a diverse pangenome and 15 lateral gene transfer events.</title>
        <authorList>
            <person name="Petersen C."/>
            <person name="Sorensen T."/>
            <person name="Nielsen M.R."/>
            <person name="Sondergaard T.E."/>
            <person name="Sorensen J.L."/>
            <person name="Fitzpatrick D.A."/>
            <person name="Frisvad J.C."/>
            <person name="Nielsen K.L."/>
        </authorList>
    </citation>
    <scope>NUCLEOTIDE SEQUENCE</scope>
    <source>
        <strain evidence="2">IBT 16125</strain>
    </source>
</reference>
<dbReference type="Proteomes" id="UP001213681">
    <property type="component" value="Unassembled WGS sequence"/>
</dbReference>
<dbReference type="AlphaFoldDB" id="A0AAD6FZF3"/>
<reference evidence="2" key="1">
    <citation type="submission" date="2022-12" db="EMBL/GenBank/DDBJ databases">
        <authorList>
            <person name="Petersen C."/>
        </authorList>
    </citation>
    <scope>NUCLEOTIDE SEQUENCE</scope>
    <source>
        <strain evidence="2">IBT 16125</strain>
    </source>
</reference>
<name>A0AAD6FZF3_9EURO</name>
<evidence type="ECO:0000313" key="2">
    <source>
        <dbReference type="EMBL" id="KAJ5438944.1"/>
    </source>
</evidence>
<sequence length="77" mass="8797">MDANPRNEREEIEWTEGGHKARQENIKSLYQQKSSAPRELHKTSDKRAKAHAYTRCSDMMEFNVPYAPGCLAVTACL</sequence>
<dbReference type="EMBL" id="JAPVEA010000008">
    <property type="protein sequence ID" value="KAJ5438944.1"/>
    <property type="molecule type" value="Genomic_DNA"/>
</dbReference>
<protein>
    <submittedName>
        <fullName evidence="2">Uncharacterized protein</fullName>
    </submittedName>
</protein>
<comment type="caution">
    <text evidence="2">The sequence shown here is derived from an EMBL/GenBank/DDBJ whole genome shotgun (WGS) entry which is preliminary data.</text>
</comment>
<keyword evidence="3" id="KW-1185">Reference proteome</keyword>
<feature type="region of interest" description="Disordered" evidence="1">
    <location>
        <begin position="1"/>
        <end position="24"/>
    </location>
</feature>
<evidence type="ECO:0000313" key="3">
    <source>
        <dbReference type="Proteomes" id="UP001213681"/>
    </source>
</evidence>
<proteinExistence type="predicted"/>
<accession>A0AAD6FZF3</accession>
<dbReference type="RefSeq" id="XP_056762173.1">
    <property type="nucleotide sequence ID" value="XM_056913324.1"/>
</dbReference>